<keyword evidence="3" id="KW-1185">Reference proteome</keyword>
<dbReference type="Proteomes" id="UP000321201">
    <property type="component" value="Unassembled WGS sequence"/>
</dbReference>
<dbReference type="InterPro" id="IPR013560">
    <property type="entry name" value="DUF1722"/>
</dbReference>
<feature type="non-terminal residue" evidence="2">
    <location>
        <position position="1"/>
    </location>
</feature>
<dbReference type="EMBL" id="VPFL01000047">
    <property type="protein sequence ID" value="TXF09826.1"/>
    <property type="molecule type" value="Genomic_DNA"/>
</dbReference>
<evidence type="ECO:0000259" key="1">
    <source>
        <dbReference type="Pfam" id="PF08349"/>
    </source>
</evidence>
<dbReference type="OrthoDB" id="495783at2"/>
<name>A0A5C7EH97_9PROT</name>
<reference evidence="2 3" key="1">
    <citation type="submission" date="2019-08" db="EMBL/GenBank/DDBJ databases">
        <title>Pelomicrobium methylotrophicum gen. nov., sp. nov. a moderately thermophilic, facultatively anaerobic, lithoautotrophic and methylotrophic bacterium isolated from a terrestrial mud volcano.</title>
        <authorList>
            <person name="Slobodkina G.B."/>
            <person name="Merkel A.Y."/>
            <person name="Slobodkin A.I."/>
        </authorList>
    </citation>
    <scope>NUCLEOTIDE SEQUENCE [LARGE SCALE GENOMIC DNA]</scope>
    <source>
        <strain evidence="2 3">SM250</strain>
    </source>
</reference>
<dbReference type="InParanoid" id="A0A5C7EH97"/>
<organism evidence="2 3">
    <name type="scientific">Pelomicrobium methylotrophicum</name>
    <dbReference type="NCBI Taxonomy" id="2602750"/>
    <lineage>
        <taxon>Bacteria</taxon>
        <taxon>Pseudomonadati</taxon>
        <taxon>Pseudomonadota</taxon>
        <taxon>Hydrogenophilia</taxon>
        <taxon>Hydrogenophilia incertae sedis</taxon>
        <taxon>Pelomicrobium</taxon>
    </lineage>
</organism>
<accession>A0A5C7EH97</accession>
<comment type="caution">
    <text evidence="2">The sequence shown here is derived from an EMBL/GenBank/DDBJ whole genome shotgun (WGS) entry which is preliminary data.</text>
</comment>
<dbReference type="Pfam" id="PF08349">
    <property type="entry name" value="DUF1722"/>
    <property type="match status" value="1"/>
</dbReference>
<dbReference type="RefSeq" id="WP_147801294.1">
    <property type="nucleotide sequence ID" value="NZ_VPFL01000047.1"/>
</dbReference>
<dbReference type="AlphaFoldDB" id="A0A5C7EH97"/>
<gene>
    <name evidence="2" type="ORF">FR698_16575</name>
</gene>
<protein>
    <submittedName>
        <fullName evidence="2">DUF1722 domain-containing protein</fullName>
    </submittedName>
</protein>
<dbReference type="FunCoup" id="A0A5C7EH97">
    <property type="interactions" value="41"/>
</dbReference>
<feature type="domain" description="DUF1722" evidence="1">
    <location>
        <begin position="1"/>
        <end position="99"/>
    </location>
</feature>
<proteinExistence type="predicted"/>
<evidence type="ECO:0000313" key="2">
    <source>
        <dbReference type="EMBL" id="TXF09826.1"/>
    </source>
</evidence>
<sequence>VAEAGRRPMEALAREYAAELMGALKRRATRRAHANVLQHLLGYVSERLDSADRREMAGLIEQYRQGLVPLVVPLTLLKYHLRRHREPYLERQHYLNPYPETLGLRNVL</sequence>
<evidence type="ECO:0000313" key="3">
    <source>
        <dbReference type="Proteomes" id="UP000321201"/>
    </source>
</evidence>